<gene>
    <name evidence="3" type="ORF">ECRASSUSDP1_LOCUS23852</name>
</gene>
<evidence type="ECO:0000313" key="3">
    <source>
        <dbReference type="EMBL" id="CAI2382380.1"/>
    </source>
</evidence>
<feature type="region of interest" description="Disordered" evidence="2">
    <location>
        <begin position="58"/>
        <end position="77"/>
    </location>
</feature>
<feature type="coiled-coil region" evidence="1">
    <location>
        <begin position="77"/>
        <end position="104"/>
    </location>
</feature>
<comment type="caution">
    <text evidence="3">The sequence shown here is derived from an EMBL/GenBank/DDBJ whole genome shotgun (WGS) entry which is preliminary data.</text>
</comment>
<dbReference type="Proteomes" id="UP001295684">
    <property type="component" value="Unassembled WGS sequence"/>
</dbReference>
<sequence>MKDMRRTQLNSFFEAVKEEVERCQRDYTIDLDNDEIIFGQEFEEIEERIGYITSQIRDAQNTKSQNNSEIEGEETYDHELEEKVKEISQNIQKVIEESEGYEKSDYLIAYSREDLRDRIDCLFYHSLKHKQNTSLFDFDFDQNRIIKTEIFQKGTLKDLLCGEIDESHIPGLGQPKSFIHAQNISKSLMDISVAFNTGSTVQKKGHNRNLSNISSGQRRGSASMNISPIKKDDSKIFKEVEAIRREIKLDYSFSLPKKLFPLILREGRIFFIGGREHDSSSPAFIEYLEESNSVYFHKEMNVGREDHGSICVDGRIYSIGGYDFRKEKWIDSIESIQIPQRPRTSYLYNYETLAAHETLTSNQEESSPRNNWMMHNSKLILARSHMICATQMERYIYIFVGKYGAPDIDQTYLIHREMTHTIECYDTLTDTIQEYTIKSCYKIDKCFSPGCVSILEPKGKIPALLFFGGKYEFSRKKITKFMDKSFLIYPQDQDRCKQLSQKSRIKGCDLRIKASGLHPLDKKFKPGQGARTVKVFNGDSQCIRDLHMYCEDMDYYYFLGCREKCTKLENEDQFVVDNKGILDSIFRKNPDKNIETNLKIKNNLNAAYKRTYGIDKFDPERLENSFVHPRHGHSLFMLDKSTAKWTSVPVVKYPKGNMRY</sequence>
<dbReference type="Gene3D" id="2.120.10.80">
    <property type="entry name" value="Kelch-type beta propeller"/>
    <property type="match status" value="1"/>
</dbReference>
<proteinExistence type="predicted"/>
<evidence type="ECO:0008006" key="5">
    <source>
        <dbReference type="Google" id="ProtNLM"/>
    </source>
</evidence>
<evidence type="ECO:0000256" key="1">
    <source>
        <dbReference type="SAM" id="Coils"/>
    </source>
</evidence>
<accession>A0AAD1Y089</accession>
<dbReference type="InterPro" id="IPR015915">
    <property type="entry name" value="Kelch-typ_b-propeller"/>
</dbReference>
<keyword evidence="1" id="KW-0175">Coiled coil</keyword>
<feature type="compositionally biased region" description="Polar residues" evidence="2">
    <location>
        <begin position="58"/>
        <end position="69"/>
    </location>
</feature>
<organism evidence="3 4">
    <name type="scientific">Euplotes crassus</name>
    <dbReference type="NCBI Taxonomy" id="5936"/>
    <lineage>
        <taxon>Eukaryota</taxon>
        <taxon>Sar</taxon>
        <taxon>Alveolata</taxon>
        <taxon>Ciliophora</taxon>
        <taxon>Intramacronucleata</taxon>
        <taxon>Spirotrichea</taxon>
        <taxon>Hypotrichia</taxon>
        <taxon>Euplotida</taxon>
        <taxon>Euplotidae</taxon>
        <taxon>Moneuplotes</taxon>
    </lineage>
</organism>
<dbReference type="AlphaFoldDB" id="A0AAD1Y089"/>
<reference evidence="3" key="1">
    <citation type="submission" date="2023-07" db="EMBL/GenBank/DDBJ databases">
        <authorList>
            <consortium name="AG Swart"/>
            <person name="Singh M."/>
            <person name="Singh A."/>
            <person name="Seah K."/>
            <person name="Emmerich C."/>
        </authorList>
    </citation>
    <scope>NUCLEOTIDE SEQUENCE</scope>
    <source>
        <strain evidence="3">DP1</strain>
    </source>
</reference>
<evidence type="ECO:0000313" key="4">
    <source>
        <dbReference type="Proteomes" id="UP001295684"/>
    </source>
</evidence>
<dbReference type="SUPFAM" id="SSF117281">
    <property type="entry name" value="Kelch motif"/>
    <property type="match status" value="1"/>
</dbReference>
<feature type="region of interest" description="Disordered" evidence="2">
    <location>
        <begin position="202"/>
        <end position="225"/>
    </location>
</feature>
<evidence type="ECO:0000256" key="2">
    <source>
        <dbReference type="SAM" id="MobiDB-lite"/>
    </source>
</evidence>
<dbReference type="EMBL" id="CAMPGE010024551">
    <property type="protein sequence ID" value="CAI2382380.1"/>
    <property type="molecule type" value="Genomic_DNA"/>
</dbReference>
<keyword evidence="4" id="KW-1185">Reference proteome</keyword>
<protein>
    <recommendedName>
        <fullName evidence="5">Kelch motif family protein</fullName>
    </recommendedName>
</protein>
<name>A0AAD1Y089_EUPCR</name>